<organism evidence="4">
    <name type="scientific">Echinostoma caproni</name>
    <dbReference type="NCBI Taxonomy" id="27848"/>
    <lineage>
        <taxon>Eukaryota</taxon>
        <taxon>Metazoa</taxon>
        <taxon>Spiralia</taxon>
        <taxon>Lophotrochozoa</taxon>
        <taxon>Platyhelminthes</taxon>
        <taxon>Trematoda</taxon>
        <taxon>Digenea</taxon>
        <taxon>Plagiorchiida</taxon>
        <taxon>Echinostomata</taxon>
        <taxon>Echinostomatoidea</taxon>
        <taxon>Echinostomatidae</taxon>
        <taxon>Echinostoma</taxon>
    </lineage>
</organism>
<evidence type="ECO:0000313" key="3">
    <source>
        <dbReference type="Proteomes" id="UP000272942"/>
    </source>
</evidence>
<accession>A0A183A8E4</accession>
<evidence type="ECO:0000313" key="2">
    <source>
        <dbReference type="EMBL" id="VDP68805.1"/>
    </source>
</evidence>
<dbReference type="Proteomes" id="UP000272942">
    <property type="component" value="Unassembled WGS sequence"/>
</dbReference>
<feature type="compositionally biased region" description="Polar residues" evidence="1">
    <location>
        <begin position="204"/>
        <end position="219"/>
    </location>
</feature>
<evidence type="ECO:0000256" key="1">
    <source>
        <dbReference type="SAM" id="MobiDB-lite"/>
    </source>
</evidence>
<keyword evidence="3" id="KW-1185">Reference proteome</keyword>
<feature type="region of interest" description="Disordered" evidence="1">
    <location>
        <begin position="327"/>
        <end position="355"/>
    </location>
</feature>
<reference evidence="2 3" key="2">
    <citation type="submission" date="2018-11" db="EMBL/GenBank/DDBJ databases">
        <authorList>
            <consortium name="Pathogen Informatics"/>
        </authorList>
    </citation>
    <scope>NUCLEOTIDE SEQUENCE [LARGE SCALE GENOMIC DNA]</scope>
    <source>
        <strain evidence="2 3">Egypt</strain>
    </source>
</reference>
<reference evidence="4" key="1">
    <citation type="submission" date="2016-06" db="UniProtKB">
        <authorList>
            <consortium name="WormBaseParasite"/>
        </authorList>
    </citation>
    <scope>IDENTIFICATION</scope>
</reference>
<protein>
    <submittedName>
        <fullName evidence="4">RanBP2-type domain-containing protein</fullName>
    </submittedName>
</protein>
<feature type="compositionally biased region" description="Polar residues" evidence="1">
    <location>
        <begin position="171"/>
        <end position="180"/>
    </location>
</feature>
<feature type="compositionally biased region" description="Polar residues" evidence="1">
    <location>
        <begin position="150"/>
        <end position="164"/>
    </location>
</feature>
<sequence>MAALRMQLERNRPREPALLAQVRNAISQLATLGETMQLSIRWYRENWYRTRLAPLYAETYDIPHEETPTPAMAAQAAAAAVLASAANQHATNSSYQMCPTETMHTGYPTTIGYHTPTGGTATNSGGSGSNGASGSGGAGGSGTSSNGSGLSNPDPSVSHTSTNGTGYGPSSGLSIPQTVQHHYPIPTGSNSVQQTGGPIGYYSDSPQHRPTQVTPAASGTVQHFAARSVPPQLNSPAQSPSSSSTSSITLHQVPYSASSLASSDASGTGQLIHPYAYHTSHLPTTIHQPSPNGYSNTSASTNANNGTLVVSAAANTCSASVVSSTNAANHSTHGYSINRTDSSESPPHGSSPVMDVCLVSHSNAVHDCTPAPYGSEPMDRSPLSHTPPALSHSTGSDPRLGRTMSRVSSSSSVSSGPSTPNPMTTGSGAVTVIGTAAINTSAKSGISCGSPMLMDDAYAWSSPGADLSIIKPEYDRQLNVESHEDTAPTTIGLSCVKEEEGIHNASGNMTPIGLL</sequence>
<dbReference type="WBParaSite" id="ECPE_0000323201-mRNA-1">
    <property type="protein sequence ID" value="ECPE_0000323201-mRNA-1"/>
    <property type="gene ID" value="ECPE_0000323201"/>
</dbReference>
<name>A0A183A8E4_9TREM</name>
<feature type="compositionally biased region" description="Low complexity" evidence="1">
    <location>
        <begin position="401"/>
        <end position="418"/>
    </location>
</feature>
<feature type="compositionally biased region" description="Polar residues" evidence="1">
    <location>
        <begin position="332"/>
        <end position="345"/>
    </location>
</feature>
<proteinExistence type="predicted"/>
<dbReference type="OrthoDB" id="5771769at2759"/>
<feature type="compositionally biased region" description="Gly residues" evidence="1">
    <location>
        <begin position="125"/>
        <end position="142"/>
    </location>
</feature>
<evidence type="ECO:0000313" key="4">
    <source>
        <dbReference type="WBParaSite" id="ECPE_0000323201-mRNA-1"/>
    </source>
</evidence>
<dbReference type="AlphaFoldDB" id="A0A183A8E4"/>
<feature type="region of interest" description="Disordered" evidence="1">
    <location>
        <begin position="109"/>
        <end position="219"/>
    </location>
</feature>
<feature type="region of interest" description="Disordered" evidence="1">
    <location>
        <begin position="368"/>
        <end position="427"/>
    </location>
</feature>
<dbReference type="EMBL" id="UZAN01040204">
    <property type="protein sequence ID" value="VDP68805.1"/>
    <property type="molecule type" value="Genomic_DNA"/>
</dbReference>
<feature type="compositionally biased region" description="Polar residues" evidence="1">
    <location>
        <begin position="187"/>
        <end position="196"/>
    </location>
</feature>
<gene>
    <name evidence="2" type="ORF">ECPE_LOCUS3229</name>
</gene>